<proteinExistence type="predicted"/>
<dbReference type="InterPro" id="IPR050078">
    <property type="entry name" value="Ribosomal_L11_MeTrfase_PrmA"/>
</dbReference>
<dbReference type="SUPFAM" id="SSF53335">
    <property type="entry name" value="S-adenosyl-L-methionine-dependent methyltransferases"/>
    <property type="match status" value="1"/>
</dbReference>
<evidence type="ECO:0000256" key="2">
    <source>
        <dbReference type="ARBA" id="ARBA00022679"/>
    </source>
</evidence>
<dbReference type="GO" id="GO:0032259">
    <property type="term" value="P:methylation"/>
    <property type="evidence" value="ECO:0007669"/>
    <property type="project" value="UniProtKB-KW"/>
</dbReference>
<dbReference type="AlphaFoldDB" id="A0A6J5ZH81"/>
<dbReference type="Pfam" id="PF06325">
    <property type="entry name" value="PrmA"/>
    <property type="match status" value="1"/>
</dbReference>
<dbReference type="PANTHER" id="PTHR43648:SF1">
    <property type="entry name" value="ELECTRON TRANSFER FLAVOPROTEIN BETA SUBUNIT LYSINE METHYLTRANSFERASE"/>
    <property type="match status" value="1"/>
</dbReference>
<protein>
    <submittedName>
        <fullName evidence="3">Unannotated protein</fullName>
    </submittedName>
</protein>
<keyword evidence="2" id="KW-0808">Transferase</keyword>
<gene>
    <name evidence="3" type="ORF">UFOPK3547_00475</name>
</gene>
<dbReference type="Gene3D" id="3.40.50.150">
    <property type="entry name" value="Vaccinia Virus protein VP39"/>
    <property type="match status" value="1"/>
</dbReference>
<accession>A0A6J5ZH81</accession>
<dbReference type="InterPro" id="IPR029063">
    <property type="entry name" value="SAM-dependent_MTases_sf"/>
</dbReference>
<dbReference type="EMBL" id="CAESAN010000027">
    <property type="protein sequence ID" value="CAB4339780.1"/>
    <property type="molecule type" value="Genomic_DNA"/>
</dbReference>
<sequence>MIRLAVRVDRADAELVLAELLELAPSGVEERQLSETTVEYAVYGASGELPALPDLQAAAGGSLVEIVTETVADDWDQRWKAFHKPITLDAGGRRMRVRPPWEEANDDASLLDLVIDPGQAFGTGAHATTRLCLELLLGVDPDGGCIDLGCGSGVLAIAAAKLGWAPVAGFDHEAESVEATLGNAAANSVAVSAERFDLRGGGPVPSAELVLANLLRPILLDLCDAGFGGPPPRLLILSGLLTGEADEVATRFVEAHGLTEIERRSSGEWSALLLGPGL</sequence>
<dbReference type="GO" id="GO:0008276">
    <property type="term" value="F:protein methyltransferase activity"/>
    <property type="evidence" value="ECO:0007669"/>
    <property type="project" value="TreeGrafter"/>
</dbReference>
<evidence type="ECO:0000256" key="1">
    <source>
        <dbReference type="ARBA" id="ARBA00022603"/>
    </source>
</evidence>
<dbReference type="PANTHER" id="PTHR43648">
    <property type="entry name" value="ELECTRON TRANSFER FLAVOPROTEIN BETA SUBUNIT LYSINE METHYLTRANSFERASE"/>
    <property type="match status" value="1"/>
</dbReference>
<reference evidence="3" key="1">
    <citation type="submission" date="2020-05" db="EMBL/GenBank/DDBJ databases">
        <authorList>
            <person name="Chiriac C."/>
            <person name="Salcher M."/>
            <person name="Ghai R."/>
            <person name="Kavagutti S V."/>
        </authorList>
    </citation>
    <scope>NUCLEOTIDE SEQUENCE</scope>
</reference>
<evidence type="ECO:0000313" key="3">
    <source>
        <dbReference type="EMBL" id="CAB4339780.1"/>
    </source>
</evidence>
<keyword evidence="1" id="KW-0489">Methyltransferase</keyword>
<name>A0A6J5ZH81_9ZZZZ</name>
<organism evidence="3">
    <name type="scientific">freshwater metagenome</name>
    <dbReference type="NCBI Taxonomy" id="449393"/>
    <lineage>
        <taxon>unclassified sequences</taxon>
        <taxon>metagenomes</taxon>
        <taxon>ecological metagenomes</taxon>
    </lineage>
</organism>